<feature type="chain" id="PRO_5045623719" evidence="1">
    <location>
        <begin position="18"/>
        <end position="221"/>
    </location>
</feature>
<organism evidence="2 3">
    <name type="scientific">Stenotrophomonas oahuensis</name>
    <dbReference type="NCBI Taxonomy" id="3003271"/>
    <lineage>
        <taxon>Bacteria</taxon>
        <taxon>Pseudomonadati</taxon>
        <taxon>Pseudomonadota</taxon>
        <taxon>Gammaproteobacteria</taxon>
        <taxon>Lysobacterales</taxon>
        <taxon>Lysobacteraceae</taxon>
        <taxon>Stenotrophomonas</taxon>
    </lineage>
</organism>
<evidence type="ECO:0000313" key="2">
    <source>
        <dbReference type="EMBL" id="WNH53475.1"/>
    </source>
</evidence>
<dbReference type="EMBL" id="CP115541">
    <property type="protein sequence ID" value="WNH53475.1"/>
    <property type="molecule type" value="Genomic_DNA"/>
</dbReference>
<gene>
    <name evidence="2" type="ORF">PDM29_04125</name>
</gene>
<dbReference type="Proteomes" id="UP001302072">
    <property type="component" value="Chromosome"/>
</dbReference>
<proteinExistence type="predicted"/>
<accession>A0ABY9YSC1</accession>
<evidence type="ECO:0000313" key="3">
    <source>
        <dbReference type="Proteomes" id="UP001302072"/>
    </source>
</evidence>
<sequence>MSAPGWFLLAAGMVALAAPGLARSADGDGTPFAVHGEQLQVAVPSGWKLAWMAGDRSGNGDVMQEYIPADQNIKNWRGQYLLVGRVPLPPAEVSKEVAAMGKTLPQMVSMVSQQEARKACGGTFTEIEPWSGAAAAGESTISGGFCDRFGPAAPFGEGALIGYLQGKQYVHRIEYHWRPASEGERNAHLPTRVHPAQQQAWIDAIKATPLCGTAQVPCKTP</sequence>
<keyword evidence="1" id="KW-0732">Signal</keyword>
<keyword evidence="3" id="KW-1185">Reference proteome</keyword>
<protein>
    <submittedName>
        <fullName evidence="2">Uncharacterized protein</fullName>
    </submittedName>
</protein>
<name>A0ABY9YSC1_9GAMM</name>
<dbReference type="RefSeq" id="WP_311192622.1">
    <property type="nucleotide sequence ID" value="NZ_CP115541.1"/>
</dbReference>
<feature type="signal peptide" evidence="1">
    <location>
        <begin position="1"/>
        <end position="17"/>
    </location>
</feature>
<evidence type="ECO:0000256" key="1">
    <source>
        <dbReference type="SAM" id="SignalP"/>
    </source>
</evidence>
<reference evidence="2 3" key="1">
    <citation type="submission" date="2022-12" db="EMBL/GenBank/DDBJ databases">
        <title>Two new species, Stenotrophomonas aracearum and Stenotrophomonas oahuensis, isolated from Anthurium (Araceae family) in Hawaii.</title>
        <authorList>
            <person name="Chunag S.C."/>
            <person name="Dobhal S."/>
            <person name="Alvarez A."/>
            <person name="Arif M."/>
        </authorList>
    </citation>
    <scope>NUCLEOTIDE SEQUENCE [LARGE SCALE GENOMIC DNA]</scope>
    <source>
        <strain evidence="2 3">A5586</strain>
    </source>
</reference>